<name>A0A919FQK3_9ACTN</name>
<feature type="transmembrane region" description="Helical" evidence="1">
    <location>
        <begin position="16"/>
        <end position="43"/>
    </location>
</feature>
<protein>
    <submittedName>
        <fullName evidence="2">Uncharacterized protein</fullName>
    </submittedName>
</protein>
<gene>
    <name evidence="2" type="ORF">GCM10018781_29530</name>
</gene>
<dbReference type="RefSeq" id="WP_190211277.1">
    <property type="nucleotide sequence ID" value="NZ_BNBO01000013.1"/>
</dbReference>
<organism evidence="2 3">
    <name type="scientific">Kitasatospora indigofera</name>
    <dbReference type="NCBI Taxonomy" id="67307"/>
    <lineage>
        <taxon>Bacteria</taxon>
        <taxon>Bacillati</taxon>
        <taxon>Actinomycetota</taxon>
        <taxon>Actinomycetes</taxon>
        <taxon>Kitasatosporales</taxon>
        <taxon>Streptomycetaceae</taxon>
        <taxon>Kitasatospora</taxon>
    </lineage>
</organism>
<proteinExistence type="predicted"/>
<comment type="caution">
    <text evidence="2">The sequence shown here is derived from an EMBL/GenBank/DDBJ whole genome shotgun (WGS) entry which is preliminary data.</text>
</comment>
<dbReference type="EMBL" id="BNBO01000013">
    <property type="protein sequence ID" value="GHH70113.1"/>
    <property type="molecule type" value="Genomic_DNA"/>
</dbReference>
<reference evidence="2" key="1">
    <citation type="journal article" date="2014" name="Int. J. Syst. Evol. Microbiol.">
        <title>Complete genome sequence of Corynebacterium casei LMG S-19264T (=DSM 44701T), isolated from a smear-ripened cheese.</title>
        <authorList>
            <consortium name="US DOE Joint Genome Institute (JGI-PGF)"/>
            <person name="Walter F."/>
            <person name="Albersmeier A."/>
            <person name="Kalinowski J."/>
            <person name="Ruckert C."/>
        </authorList>
    </citation>
    <scope>NUCLEOTIDE SEQUENCE</scope>
    <source>
        <strain evidence="2">JCM 4646</strain>
    </source>
</reference>
<keyword evidence="1" id="KW-1133">Transmembrane helix</keyword>
<keyword evidence="1" id="KW-0812">Transmembrane</keyword>
<dbReference type="Proteomes" id="UP000617734">
    <property type="component" value="Unassembled WGS sequence"/>
</dbReference>
<dbReference type="GeneID" id="95353399"/>
<dbReference type="AlphaFoldDB" id="A0A919FQK3"/>
<sequence length="87" mass="8916">MANQNVLSGIQLNRGLLVGGVVLTGVGAVLGLAGAVMVSVSIASAGRSWVRQLDTPPSQLASRKLQDAKAASMAGWEVWRAQQGSSN</sequence>
<keyword evidence="3" id="KW-1185">Reference proteome</keyword>
<keyword evidence="1" id="KW-0472">Membrane</keyword>
<accession>A0A919FQK3</accession>
<evidence type="ECO:0000313" key="2">
    <source>
        <dbReference type="EMBL" id="GHH70113.1"/>
    </source>
</evidence>
<reference evidence="2" key="2">
    <citation type="submission" date="2020-09" db="EMBL/GenBank/DDBJ databases">
        <authorList>
            <person name="Sun Q."/>
            <person name="Ohkuma M."/>
        </authorList>
    </citation>
    <scope>NUCLEOTIDE SEQUENCE</scope>
    <source>
        <strain evidence="2">JCM 4646</strain>
    </source>
</reference>
<evidence type="ECO:0000256" key="1">
    <source>
        <dbReference type="SAM" id="Phobius"/>
    </source>
</evidence>
<evidence type="ECO:0000313" key="3">
    <source>
        <dbReference type="Proteomes" id="UP000617734"/>
    </source>
</evidence>